<organism evidence="2 3">
    <name type="scientific">Hypholoma sublateritium (strain FD-334 SS-4)</name>
    <dbReference type="NCBI Taxonomy" id="945553"/>
    <lineage>
        <taxon>Eukaryota</taxon>
        <taxon>Fungi</taxon>
        <taxon>Dikarya</taxon>
        <taxon>Basidiomycota</taxon>
        <taxon>Agaricomycotina</taxon>
        <taxon>Agaricomycetes</taxon>
        <taxon>Agaricomycetidae</taxon>
        <taxon>Agaricales</taxon>
        <taxon>Agaricineae</taxon>
        <taxon>Strophariaceae</taxon>
        <taxon>Hypholoma</taxon>
    </lineage>
</organism>
<gene>
    <name evidence="2" type="ORF">HYPSUDRAFT_481349</name>
</gene>
<dbReference type="AlphaFoldDB" id="A0A0D2PZ52"/>
<accession>A0A0D2PZ52</accession>
<dbReference type="EMBL" id="KN817536">
    <property type="protein sequence ID" value="KJA24640.1"/>
    <property type="molecule type" value="Genomic_DNA"/>
</dbReference>
<evidence type="ECO:0000256" key="1">
    <source>
        <dbReference type="SAM" id="Coils"/>
    </source>
</evidence>
<protein>
    <submittedName>
        <fullName evidence="2">Uncharacterized protein</fullName>
    </submittedName>
</protein>
<keyword evidence="3" id="KW-1185">Reference proteome</keyword>
<dbReference type="Proteomes" id="UP000054270">
    <property type="component" value="Unassembled WGS sequence"/>
</dbReference>
<sequence>MEAPQALVKQAKKDLIREAKDEEKNIKAASKDLSRTEKAEQKAYKEVVKADAKLEKAENLKQDGFNEIAPGQVHQAQIDFELSSQKYAQIHYAKEEMEAHIDAAMQVNDERTRERNVKLNALSGPSALNEASRFIPVTENQAARTSVSPTRNRPC</sequence>
<proteinExistence type="predicted"/>
<evidence type="ECO:0000313" key="2">
    <source>
        <dbReference type="EMBL" id="KJA24640.1"/>
    </source>
</evidence>
<dbReference type="OrthoDB" id="3364747at2759"/>
<evidence type="ECO:0000313" key="3">
    <source>
        <dbReference type="Proteomes" id="UP000054270"/>
    </source>
</evidence>
<feature type="coiled-coil region" evidence="1">
    <location>
        <begin position="9"/>
        <end position="60"/>
    </location>
</feature>
<reference evidence="3" key="1">
    <citation type="submission" date="2014-04" db="EMBL/GenBank/DDBJ databases">
        <title>Evolutionary Origins and Diversification of the Mycorrhizal Mutualists.</title>
        <authorList>
            <consortium name="DOE Joint Genome Institute"/>
            <consortium name="Mycorrhizal Genomics Consortium"/>
            <person name="Kohler A."/>
            <person name="Kuo A."/>
            <person name="Nagy L.G."/>
            <person name="Floudas D."/>
            <person name="Copeland A."/>
            <person name="Barry K.W."/>
            <person name="Cichocki N."/>
            <person name="Veneault-Fourrey C."/>
            <person name="LaButti K."/>
            <person name="Lindquist E.A."/>
            <person name="Lipzen A."/>
            <person name="Lundell T."/>
            <person name="Morin E."/>
            <person name="Murat C."/>
            <person name="Riley R."/>
            <person name="Ohm R."/>
            <person name="Sun H."/>
            <person name="Tunlid A."/>
            <person name="Henrissat B."/>
            <person name="Grigoriev I.V."/>
            <person name="Hibbett D.S."/>
            <person name="Martin F."/>
        </authorList>
    </citation>
    <scope>NUCLEOTIDE SEQUENCE [LARGE SCALE GENOMIC DNA]</scope>
    <source>
        <strain evidence="3">FD-334 SS-4</strain>
    </source>
</reference>
<keyword evidence="1" id="KW-0175">Coiled coil</keyword>
<name>A0A0D2PZ52_HYPSF</name>